<sequence>METRRYWLWAVFSLTTLISCGRGGDEALQPADDAIRFDDRIGDSAVPWTKGVQTDDGNFADFGVFAYYSPQGSYDAAASKPDYMYNVRVTRPAGGDWTYSPTKYWPQGKVSFFAYAPYDTDAAVSVSCGTGAPRVTYAVPDAVADHRDLLLSAPALDRTKEGGRVPLTFRHALAAVVFEASVDGTLSEGQSIRITGIRLGKFLHKATCHHELPDAITQTLATDAADREYALSEADGTLQGNSLVAVYPVYQPVSSATGCAMLWPQQIDDDDLLTVTVRYTSNGVTRESAIVRNIGDFVVSGSIEASKRYVFRLKFTPFGEMALTCVVQDWNQETIDVPDFD</sequence>
<dbReference type="EMBL" id="VVUY01000007">
    <property type="protein sequence ID" value="KAA2560428.1"/>
    <property type="molecule type" value="Genomic_DNA"/>
</dbReference>
<reference evidence="1 2" key="1">
    <citation type="journal article" date="2019" name="Nat. Med.">
        <title>A library of human gut bacterial isolates paired with longitudinal multiomics data enables mechanistic microbiome research.</title>
        <authorList>
            <person name="Poyet M."/>
            <person name="Groussin M."/>
            <person name="Gibbons S.M."/>
            <person name="Avila-Pacheco J."/>
            <person name="Jiang X."/>
            <person name="Kearney S.M."/>
            <person name="Perrotta A.R."/>
            <person name="Berdy B."/>
            <person name="Zhao S."/>
            <person name="Lieberman T.D."/>
            <person name="Swanson P.K."/>
            <person name="Smith M."/>
            <person name="Roesemann S."/>
            <person name="Alexander J.E."/>
            <person name="Rich S.A."/>
            <person name="Livny J."/>
            <person name="Vlamakis H."/>
            <person name="Clish C."/>
            <person name="Bullock K."/>
            <person name="Deik A."/>
            <person name="Scott J."/>
            <person name="Pierce K.A."/>
            <person name="Xavier R.J."/>
            <person name="Alm E.J."/>
        </authorList>
    </citation>
    <scope>NUCLEOTIDE SEQUENCE [LARGE SCALE GENOMIC DNA]</scope>
    <source>
        <strain evidence="1 2">BIOML-A204</strain>
    </source>
</reference>
<dbReference type="Gene3D" id="2.60.40.2620">
    <property type="entry name" value="Fimbrillin-like"/>
    <property type="match status" value="1"/>
</dbReference>
<organism evidence="1 2">
    <name type="scientific">Alistipes onderdonkii</name>
    <dbReference type="NCBI Taxonomy" id="328813"/>
    <lineage>
        <taxon>Bacteria</taxon>
        <taxon>Pseudomonadati</taxon>
        <taxon>Bacteroidota</taxon>
        <taxon>Bacteroidia</taxon>
        <taxon>Bacteroidales</taxon>
        <taxon>Rikenellaceae</taxon>
        <taxon>Alistipes</taxon>
    </lineage>
</organism>
<proteinExistence type="predicted"/>
<dbReference type="GeneID" id="92757337"/>
<dbReference type="Pfam" id="PF13149">
    <property type="entry name" value="Mfa_like_1"/>
    <property type="match status" value="1"/>
</dbReference>
<dbReference type="PROSITE" id="PS51257">
    <property type="entry name" value="PROKAR_LIPOPROTEIN"/>
    <property type="match status" value="1"/>
</dbReference>
<evidence type="ECO:0000313" key="2">
    <source>
        <dbReference type="Proteomes" id="UP000323119"/>
    </source>
</evidence>
<dbReference type="RefSeq" id="WP_015546455.1">
    <property type="nucleotide sequence ID" value="NZ_AP025562.1"/>
</dbReference>
<gene>
    <name evidence="1" type="ORF">F2S36_09930</name>
</gene>
<dbReference type="Proteomes" id="UP000323119">
    <property type="component" value="Unassembled WGS sequence"/>
</dbReference>
<accession>A0A9P4DNI1</accession>
<dbReference type="InterPro" id="IPR042278">
    <property type="entry name" value="Mfa-like_1_N"/>
</dbReference>
<name>A0A9P4DNI1_9BACT</name>
<dbReference type="AlphaFoldDB" id="A0A9P4DNI1"/>
<dbReference type="InterPro" id="IPR025049">
    <property type="entry name" value="Mfa-like_1"/>
</dbReference>
<protein>
    <submittedName>
        <fullName evidence="1">Fimbrillin family protein</fullName>
    </submittedName>
</protein>
<evidence type="ECO:0000313" key="1">
    <source>
        <dbReference type="EMBL" id="KAA2560428.1"/>
    </source>
</evidence>
<dbReference type="CDD" id="cd13120">
    <property type="entry name" value="BF2867_like_N"/>
    <property type="match status" value="1"/>
</dbReference>
<comment type="caution">
    <text evidence="1">The sequence shown here is derived from an EMBL/GenBank/DDBJ whole genome shotgun (WGS) entry which is preliminary data.</text>
</comment>